<proteinExistence type="predicted"/>
<dbReference type="AlphaFoldDB" id="A0A0L6TZD7"/>
<dbReference type="InterPro" id="IPR012902">
    <property type="entry name" value="N_methyl_site"/>
</dbReference>
<evidence type="ECO:0000313" key="1">
    <source>
        <dbReference type="EMBL" id="KNZ41432.1"/>
    </source>
</evidence>
<dbReference type="Pfam" id="PF07963">
    <property type="entry name" value="N_methyl"/>
    <property type="match status" value="1"/>
</dbReference>
<comment type="caution">
    <text evidence="1">The sequence shown here is derived from an EMBL/GenBank/DDBJ whole genome shotgun (WGS) entry which is preliminary data.</text>
</comment>
<protein>
    <recommendedName>
        <fullName evidence="3">Prepilin-type N-terminal cleavage/methylation domain-containing protein</fullName>
    </recommendedName>
</protein>
<organism evidence="1 2">
    <name type="scientific">Acetobacterium bakii</name>
    <dbReference type="NCBI Taxonomy" id="52689"/>
    <lineage>
        <taxon>Bacteria</taxon>
        <taxon>Bacillati</taxon>
        <taxon>Bacillota</taxon>
        <taxon>Clostridia</taxon>
        <taxon>Eubacteriales</taxon>
        <taxon>Eubacteriaceae</taxon>
        <taxon>Acetobacterium</taxon>
    </lineage>
</organism>
<dbReference type="PIRSF" id="PIRSF021292">
    <property type="entry name" value="Competence_ComGD"/>
    <property type="match status" value="1"/>
</dbReference>
<dbReference type="NCBIfam" id="TIGR02532">
    <property type="entry name" value="IV_pilin_GFxxxE"/>
    <property type="match status" value="1"/>
</dbReference>
<dbReference type="EMBL" id="LGYO01000031">
    <property type="protein sequence ID" value="KNZ41432.1"/>
    <property type="molecule type" value="Genomic_DNA"/>
</dbReference>
<evidence type="ECO:0000313" key="2">
    <source>
        <dbReference type="Proteomes" id="UP000036873"/>
    </source>
</evidence>
<accession>A0A0L6TZD7</accession>
<dbReference type="InterPro" id="IPR016785">
    <property type="entry name" value="ComGD"/>
</dbReference>
<dbReference type="SUPFAM" id="SSF54523">
    <property type="entry name" value="Pili subunits"/>
    <property type="match status" value="1"/>
</dbReference>
<dbReference type="RefSeq" id="WP_050740742.1">
    <property type="nucleotide sequence ID" value="NZ_LGYO01000031.1"/>
</dbReference>
<dbReference type="OrthoDB" id="1778840at2"/>
<reference evidence="2" key="1">
    <citation type="submission" date="2015-07" db="EMBL/GenBank/DDBJ databases">
        <title>Draft genome sequence of Acetobacterium bakii DSM 8293, a potential psychrophilic chemical producer through syngas fermentation.</title>
        <authorList>
            <person name="Song Y."/>
            <person name="Hwang S."/>
            <person name="Cho B.-K."/>
        </authorList>
    </citation>
    <scope>NUCLEOTIDE SEQUENCE [LARGE SCALE GENOMIC DNA]</scope>
    <source>
        <strain evidence="2">DSM 8239</strain>
    </source>
</reference>
<evidence type="ECO:0008006" key="3">
    <source>
        <dbReference type="Google" id="ProtNLM"/>
    </source>
</evidence>
<dbReference type="GO" id="GO:0030420">
    <property type="term" value="P:establishment of competence for transformation"/>
    <property type="evidence" value="ECO:0007669"/>
    <property type="project" value="InterPro"/>
</dbReference>
<sequence length="165" mass="18611">MKTFKKIKKPRPGRKLFKIFQKGYTLMELLVTLAIISLLTVTMATLSLGNQDRILESAFNAESRQILYTLLQYQNEAMMDGCRRQVRFQDKSMSILWTKDKVMHQVLVPVNNFSFSGAYTGTNALVLYPQGTVSMAGTVTLTSPSGEVRHITVQLGNGRIYLDEP</sequence>
<name>A0A0L6TZD7_9FIRM</name>
<dbReference type="InterPro" id="IPR045584">
    <property type="entry name" value="Pilin-like"/>
</dbReference>
<keyword evidence="2" id="KW-1185">Reference proteome</keyword>
<dbReference type="STRING" id="52689.AKG39_12520"/>
<dbReference type="Proteomes" id="UP000036873">
    <property type="component" value="Unassembled WGS sequence"/>
</dbReference>
<gene>
    <name evidence="1" type="ORF">AKG39_12520</name>
</gene>